<name>A0A6A5H0N2_CAERE</name>
<dbReference type="CTD" id="78774618"/>
<dbReference type="InterPro" id="IPR013283">
    <property type="entry name" value="RLI1"/>
</dbReference>
<sequence>MRILTSSTCLLPCTLSFRHGLSLTAARLPTAIRPQSLLEGMNRFLKMLDITFRRDQETYRPRINKFESVKDVEQKKSGQFFFLDDN</sequence>
<comment type="caution">
    <text evidence="1">The sequence shown here is derived from an EMBL/GenBank/DDBJ whole genome shotgun (WGS) entry which is preliminary data.</text>
</comment>
<dbReference type="AlphaFoldDB" id="A0A6A5H0N2"/>
<proteinExistence type="predicted"/>
<dbReference type="Proteomes" id="UP000483820">
    <property type="component" value="Chromosome III"/>
</dbReference>
<dbReference type="GeneID" id="78774618"/>
<evidence type="ECO:0000313" key="1">
    <source>
        <dbReference type="EMBL" id="KAF1760052.1"/>
    </source>
</evidence>
<organism evidence="1 2">
    <name type="scientific">Caenorhabditis remanei</name>
    <name type="common">Caenorhabditis vulgaris</name>
    <dbReference type="NCBI Taxonomy" id="31234"/>
    <lineage>
        <taxon>Eukaryota</taxon>
        <taxon>Metazoa</taxon>
        <taxon>Ecdysozoa</taxon>
        <taxon>Nematoda</taxon>
        <taxon>Chromadorea</taxon>
        <taxon>Rhabditida</taxon>
        <taxon>Rhabditina</taxon>
        <taxon>Rhabditomorpha</taxon>
        <taxon>Rhabditoidea</taxon>
        <taxon>Rhabditidae</taxon>
        <taxon>Peloderinae</taxon>
        <taxon>Caenorhabditis</taxon>
    </lineage>
</organism>
<dbReference type="EMBL" id="WUAV01000003">
    <property type="protein sequence ID" value="KAF1760052.1"/>
    <property type="molecule type" value="Genomic_DNA"/>
</dbReference>
<dbReference type="RefSeq" id="XP_053586332.1">
    <property type="nucleotide sequence ID" value="XM_053726755.1"/>
</dbReference>
<dbReference type="KEGG" id="crq:GCK72_008298"/>
<dbReference type="PANTHER" id="PTHR19248">
    <property type="entry name" value="ATP-BINDING TRANSPORT PROTEIN-RELATED"/>
    <property type="match status" value="1"/>
</dbReference>
<gene>
    <name evidence="1" type="ORF">GCK72_008298</name>
</gene>
<protein>
    <submittedName>
        <fullName evidence="1">Uncharacterized protein</fullName>
    </submittedName>
</protein>
<reference evidence="1 2" key="1">
    <citation type="submission" date="2019-12" db="EMBL/GenBank/DDBJ databases">
        <title>Chromosome-level assembly of the Caenorhabditis remanei genome.</title>
        <authorList>
            <person name="Teterina A.A."/>
            <person name="Willis J.H."/>
            <person name="Phillips P.C."/>
        </authorList>
    </citation>
    <scope>NUCLEOTIDE SEQUENCE [LARGE SCALE GENOMIC DNA]</scope>
    <source>
        <strain evidence="1 2">PX506</strain>
        <tissue evidence="1">Whole organism</tissue>
    </source>
</reference>
<evidence type="ECO:0000313" key="2">
    <source>
        <dbReference type="Proteomes" id="UP000483820"/>
    </source>
</evidence>
<accession>A0A6A5H0N2</accession>